<sequence>MVFSSLAFYSPSRSISYRYLSFLRIASVAAFSAYVYSQAYALSYPANKGQALSSPISGFLVALCGISVALNIYWLGHLFFDWDIDGDSLPLTVGWAEDSLDLKFDEKQPLAIDNDPRIFSAYLSSAQARCLPFFIAGNTFMILKIRTGGWAYAWTHELHDMAQVLLACNLAVLLYGVFVLLHVEEDDIITPSNIMTHLVMKTNTGLAVLFLWTCFGVFDPEATPEISEIINNGILFLLMTVGTGPDPTLGLCMLYNLLALLSGPISERWKFSFQVTAALIIFCLTIEFKISKRDGFRWIRGFSGTRWMLESGDLGEISLDNDFSSAHLLSTSPVLYTPSIVPSLSYHNWTTAS</sequence>
<organism evidence="2 3">
    <name type="scientific">Agrocybe pediades</name>
    <dbReference type="NCBI Taxonomy" id="84607"/>
    <lineage>
        <taxon>Eukaryota</taxon>
        <taxon>Fungi</taxon>
        <taxon>Dikarya</taxon>
        <taxon>Basidiomycota</taxon>
        <taxon>Agaricomycotina</taxon>
        <taxon>Agaricomycetes</taxon>
        <taxon>Agaricomycetidae</taxon>
        <taxon>Agaricales</taxon>
        <taxon>Agaricineae</taxon>
        <taxon>Strophariaceae</taxon>
        <taxon>Agrocybe</taxon>
    </lineage>
</organism>
<evidence type="ECO:0008006" key="4">
    <source>
        <dbReference type="Google" id="ProtNLM"/>
    </source>
</evidence>
<keyword evidence="3" id="KW-1185">Reference proteome</keyword>
<protein>
    <recommendedName>
        <fullName evidence="4">Transmembrane protein</fullName>
    </recommendedName>
</protein>
<keyword evidence="1" id="KW-0812">Transmembrane</keyword>
<feature type="transmembrane region" description="Helical" evidence="1">
    <location>
        <begin position="164"/>
        <end position="183"/>
    </location>
</feature>
<name>A0A8H4VWV6_9AGAR</name>
<accession>A0A8H4VWV6</accession>
<proteinExistence type="predicted"/>
<feature type="transmembrane region" description="Helical" evidence="1">
    <location>
        <begin position="58"/>
        <end position="80"/>
    </location>
</feature>
<comment type="caution">
    <text evidence="2">The sequence shown here is derived from an EMBL/GenBank/DDBJ whole genome shotgun (WGS) entry which is preliminary data.</text>
</comment>
<feature type="transmembrane region" description="Helical" evidence="1">
    <location>
        <begin position="20"/>
        <end position="37"/>
    </location>
</feature>
<keyword evidence="1" id="KW-1133">Transmembrane helix</keyword>
<feature type="transmembrane region" description="Helical" evidence="1">
    <location>
        <begin position="234"/>
        <end position="259"/>
    </location>
</feature>
<dbReference type="AlphaFoldDB" id="A0A8H4VWV6"/>
<dbReference type="Proteomes" id="UP000521872">
    <property type="component" value="Unassembled WGS sequence"/>
</dbReference>
<keyword evidence="1" id="KW-0472">Membrane</keyword>
<feature type="transmembrane region" description="Helical" evidence="1">
    <location>
        <begin position="271"/>
        <end position="290"/>
    </location>
</feature>
<gene>
    <name evidence="2" type="ORF">D9613_002275</name>
</gene>
<dbReference type="EMBL" id="JAACJL010000001">
    <property type="protein sequence ID" value="KAF4622874.1"/>
    <property type="molecule type" value="Genomic_DNA"/>
</dbReference>
<feature type="transmembrane region" description="Helical" evidence="1">
    <location>
        <begin position="203"/>
        <end position="222"/>
    </location>
</feature>
<evidence type="ECO:0000256" key="1">
    <source>
        <dbReference type="SAM" id="Phobius"/>
    </source>
</evidence>
<evidence type="ECO:0000313" key="3">
    <source>
        <dbReference type="Proteomes" id="UP000521872"/>
    </source>
</evidence>
<reference evidence="2 3" key="1">
    <citation type="submission" date="2019-12" db="EMBL/GenBank/DDBJ databases">
        <authorList>
            <person name="Floudas D."/>
            <person name="Bentzer J."/>
            <person name="Ahren D."/>
            <person name="Johansson T."/>
            <person name="Persson P."/>
            <person name="Tunlid A."/>
        </authorList>
    </citation>
    <scope>NUCLEOTIDE SEQUENCE [LARGE SCALE GENOMIC DNA]</scope>
    <source>
        <strain evidence="2 3">CBS 102.39</strain>
    </source>
</reference>
<evidence type="ECO:0000313" key="2">
    <source>
        <dbReference type="EMBL" id="KAF4622874.1"/>
    </source>
</evidence>